<reference evidence="3 4" key="1">
    <citation type="submission" date="2014-04" db="EMBL/GenBank/DDBJ databases">
        <authorList>
            <consortium name="DOE Joint Genome Institute"/>
            <person name="Kuo A."/>
            <person name="Kohler A."/>
            <person name="Costa M.D."/>
            <person name="Nagy L.G."/>
            <person name="Floudas D."/>
            <person name="Copeland A."/>
            <person name="Barry K.W."/>
            <person name="Cichocki N."/>
            <person name="Veneault-Fourrey C."/>
            <person name="LaButti K."/>
            <person name="Lindquist E.A."/>
            <person name="Lipzen A."/>
            <person name="Lundell T."/>
            <person name="Morin E."/>
            <person name="Murat C."/>
            <person name="Sun H."/>
            <person name="Tunlid A."/>
            <person name="Henrissat B."/>
            <person name="Grigoriev I.V."/>
            <person name="Hibbett D.S."/>
            <person name="Martin F."/>
            <person name="Nordberg H.P."/>
            <person name="Cantor M.N."/>
            <person name="Hua S.X."/>
        </authorList>
    </citation>
    <scope>NUCLEOTIDE SEQUENCE [LARGE SCALE GENOMIC DNA]</scope>
    <source>
        <strain evidence="3 4">441</strain>
    </source>
</reference>
<keyword evidence="4" id="KW-1185">Reference proteome</keyword>
<evidence type="ECO:0000259" key="2">
    <source>
        <dbReference type="Pfam" id="PF22936"/>
    </source>
</evidence>
<protein>
    <recommendedName>
        <fullName evidence="2">Retrovirus-related Pol polyprotein from transposon TNT 1-94-like beta-barrel domain-containing protein</fullName>
    </recommendedName>
</protein>
<dbReference type="PANTHER" id="PTHR47481:SF22">
    <property type="entry name" value="RETROTRANSPOSON GAG DOMAIN-CONTAINING PROTEIN"/>
    <property type="match status" value="1"/>
</dbReference>
<dbReference type="Pfam" id="PF14223">
    <property type="entry name" value="Retrotran_gag_2"/>
    <property type="match status" value="1"/>
</dbReference>
<organism evidence="3 4">
    <name type="scientific">Pisolithus microcarpus 441</name>
    <dbReference type="NCBI Taxonomy" id="765257"/>
    <lineage>
        <taxon>Eukaryota</taxon>
        <taxon>Fungi</taxon>
        <taxon>Dikarya</taxon>
        <taxon>Basidiomycota</taxon>
        <taxon>Agaricomycotina</taxon>
        <taxon>Agaricomycetes</taxon>
        <taxon>Agaricomycetidae</taxon>
        <taxon>Boletales</taxon>
        <taxon>Sclerodermatineae</taxon>
        <taxon>Pisolithaceae</taxon>
        <taxon>Pisolithus</taxon>
    </lineage>
</organism>
<evidence type="ECO:0000313" key="3">
    <source>
        <dbReference type="EMBL" id="KIK23766.1"/>
    </source>
</evidence>
<dbReference type="EMBL" id="KN833723">
    <property type="protein sequence ID" value="KIK23766.1"/>
    <property type="molecule type" value="Genomic_DNA"/>
</dbReference>
<sequence length="456" mass="49791">MGKFENIPELQGMENYYEWCCQTEQLLLGQGVYNHVSNGTNPFDYVKYASTCPCPLVPTAPMAAEQEIMKTWFKDDGLAKSIVLRKINSLVLTLVPDDVSIMAWEVWNTPAKLYDRSDVSLQFSLCAQISTFQMKGATDAEKYVALHTHVNDRLAHMGARLSEADTIYALLRGLPKTGIWPVIRRNIETELEQTYTFKHAAQTIIKEAMQMTNESSTPGPGSEYANAVIQGGQGETNPVTSLRKTRNNPSGMACMMLICLVDHDWDNCFQQGGGKAGQAPWQRSKASTTNTQTAAVAAPTPTVPAASQSQSQSVGVQVVAATIPCPPTNSCFCDLSCAVLEELSEGEVCESEGLTSLAVAASSTILDSGTTTHLIKDSSFFWTFTRDFTVSMKTANQGSLNTEGYGDCVAILKLGGKRIHLRLQHCLYAPNAVVNLLLVSCMVEHEWEVRFKGGLS</sequence>
<name>A0A0C9Z3S2_9AGAM</name>
<dbReference type="InterPro" id="IPR054722">
    <property type="entry name" value="PolX-like_BBD"/>
</dbReference>
<feature type="region of interest" description="Disordered" evidence="1">
    <location>
        <begin position="272"/>
        <end position="310"/>
    </location>
</feature>
<feature type="compositionally biased region" description="Low complexity" evidence="1">
    <location>
        <begin position="286"/>
        <end position="310"/>
    </location>
</feature>
<dbReference type="Proteomes" id="UP000054018">
    <property type="component" value="Unassembled WGS sequence"/>
</dbReference>
<dbReference type="Pfam" id="PF22936">
    <property type="entry name" value="Pol_BBD"/>
    <property type="match status" value="1"/>
</dbReference>
<evidence type="ECO:0000256" key="1">
    <source>
        <dbReference type="SAM" id="MobiDB-lite"/>
    </source>
</evidence>
<feature type="domain" description="Retrovirus-related Pol polyprotein from transposon TNT 1-94-like beta-barrel" evidence="2">
    <location>
        <begin position="365"/>
        <end position="445"/>
    </location>
</feature>
<gene>
    <name evidence="3" type="ORF">PISMIDRAFT_99952</name>
</gene>
<dbReference type="AlphaFoldDB" id="A0A0C9Z3S2"/>
<proteinExistence type="predicted"/>
<dbReference type="STRING" id="765257.A0A0C9Z3S2"/>
<dbReference type="OrthoDB" id="2688793at2759"/>
<evidence type="ECO:0000313" key="4">
    <source>
        <dbReference type="Proteomes" id="UP000054018"/>
    </source>
</evidence>
<dbReference type="HOGENOM" id="CLU_048314_0_1_1"/>
<accession>A0A0C9Z3S2</accession>
<dbReference type="PANTHER" id="PTHR47481">
    <property type="match status" value="1"/>
</dbReference>
<reference evidence="4" key="2">
    <citation type="submission" date="2015-01" db="EMBL/GenBank/DDBJ databases">
        <title>Evolutionary Origins and Diversification of the Mycorrhizal Mutualists.</title>
        <authorList>
            <consortium name="DOE Joint Genome Institute"/>
            <consortium name="Mycorrhizal Genomics Consortium"/>
            <person name="Kohler A."/>
            <person name="Kuo A."/>
            <person name="Nagy L.G."/>
            <person name="Floudas D."/>
            <person name="Copeland A."/>
            <person name="Barry K.W."/>
            <person name="Cichocki N."/>
            <person name="Veneault-Fourrey C."/>
            <person name="LaButti K."/>
            <person name="Lindquist E.A."/>
            <person name="Lipzen A."/>
            <person name="Lundell T."/>
            <person name="Morin E."/>
            <person name="Murat C."/>
            <person name="Riley R."/>
            <person name="Ohm R."/>
            <person name="Sun H."/>
            <person name="Tunlid A."/>
            <person name="Henrissat B."/>
            <person name="Grigoriev I.V."/>
            <person name="Hibbett D.S."/>
            <person name="Martin F."/>
        </authorList>
    </citation>
    <scope>NUCLEOTIDE SEQUENCE [LARGE SCALE GENOMIC DNA]</scope>
    <source>
        <strain evidence="4">441</strain>
    </source>
</reference>